<feature type="transmembrane region" description="Helical" evidence="5">
    <location>
        <begin position="200"/>
        <end position="218"/>
    </location>
</feature>
<feature type="signal peptide" evidence="6">
    <location>
        <begin position="1"/>
        <end position="15"/>
    </location>
</feature>
<proteinExistence type="predicted"/>
<evidence type="ECO:0000256" key="6">
    <source>
        <dbReference type="SAM" id="SignalP"/>
    </source>
</evidence>
<evidence type="ECO:0000313" key="9">
    <source>
        <dbReference type="Proteomes" id="UP000474758"/>
    </source>
</evidence>
<gene>
    <name evidence="8" type="ORF">G5V65_06915</name>
</gene>
<feature type="transmembrane region" description="Helical" evidence="5">
    <location>
        <begin position="140"/>
        <end position="159"/>
    </location>
</feature>
<dbReference type="Proteomes" id="UP000474758">
    <property type="component" value="Unassembled WGS sequence"/>
</dbReference>
<evidence type="ECO:0000313" key="8">
    <source>
        <dbReference type="EMBL" id="NGQ90624.1"/>
    </source>
</evidence>
<evidence type="ECO:0000259" key="7">
    <source>
        <dbReference type="Pfam" id="PF00892"/>
    </source>
</evidence>
<dbReference type="AlphaFoldDB" id="A0A6M1TZI0"/>
<evidence type="ECO:0000256" key="4">
    <source>
        <dbReference type="ARBA" id="ARBA00023136"/>
    </source>
</evidence>
<dbReference type="Pfam" id="PF00892">
    <property type="entry name" value="EamA"/>
    <property type="match status" value="1"/>
</dbReference>
<dbReference type="PANTHER" id="PTHR32322">
    <property type="entry name" value="INNER MEMBRANE TRANSPORTER"/>
    <property type="match status" value="1"/>
</dbReference>
<evidence type="ECO:0000256" key="5">
    <source>
        <dbReference type="SAM" id="Phobius"/>
    </source>
</evidence>
<dbReference type="InterPro" id="IPR037185">
    <property type="entry name" value="EmrE-like"/>
</dbReference>
<reference evidence="8 9" key="1">
    <citation type="submission" date="2020-02" db="EMBL/GenBank/DDBJ databases">
        <title>Rhodobacter translucens sp. nov., a novel bacterium isolated from activated sludge.</title>
        <authorList>
            <person name="Liu J."/>
        </authorList>
    </citation>
    <scope>NUCLEOTIDE SEQUENCE [LARGE SCALE GENOMIC DNA]</scope>
    <source>
        <strain evidence="8 9">HX-7-19</strain>
    </source>
</reference>
<feature type="transmembrane region" description="Helical" evidence="5">
    <location>
        <begin position="63"/>
        <end position="83"/>
    </location>
</feature>
<protein>
    <submittedName>
        <fullName evidence="8">DMT family transporter</fullName>
    </submittedName>
</protein>
<dbReference type="PANTHER" id="PTHR32322:SF9">
    <property type="entry name" value="AMINO-ACID METABOLITE EFFLUX PUMP-RELATED"/>
    <property type="match status" value="1"/>
</dbReference>
<feature type="transmembrane region" description="Helical" evidence="5">
    <location>
        <begin position="89"/>
        <end position="107"/>
    </location>
</feature>
<name>A0A6M1TZI0_9RHOB</name>
<keyword evidence="4 5" id="KW-0472">Membrane</keyword>
<evidence type="ECO:0000256" key="1">
    <source>
        <dbReference type="ARBA" id="ARBA00004141"/>
    </source>
</evidence>
<accession>A0A6M1TZI0</accession>
<dbReference type="RefSeq" id="WP_165048311.1">
    <property type="nucleotide sequence ID" value="NZ_JAALFE010000005.1"/>
</dbReference>
<sequence length="283" mass="27213">MRLFLLTAVVMAAFAANSVLNRMAVGAGEIGAVEFAVVRLVAGAGVLLALVGGRGRGWRGASVGGVAGLVVYLFGFSLAYGHLDAGTGALVLFGVVQVTMFAGALLAGEAVPARRWAGAGLALAGLAVLVLPAGGGGGGWGGFLAMAAAGLGWGIYSLAGRGARDALAATAGNFALALIPAAGVALVVGVDMAAATGRGLALAVVSGAVTSGLGYALWYAVLPALGAGRAAVAQLTVPLIAAAAGAGLLDEAVGPRFALAAALVLGGVAWASLPFRAALRGDG</sequence>
<comment type="subcellular location">
    <subcellularLocation>
        <location evidence="1">Membrane</location>
        <topology evidence="1">Multi-pass membrane protein</topology>
    </subcellularLocation>
</comment>
<feature type="transmembrane region" description="Helical" evidence="5">
    <location>
        <begin position="116"/>
        <end position="134"/>
    </location>
</feature>
<dbReference type="EMBL" id="JAALFE010000005">
    <property type="protein sequence ID" value="NGQ90624.1"/>
    <property type="molecule type" value="Genomic_DNA"/>
</dbReference>
<keyword evidence="3 5" id="KW-1133">Transmembrane helix</keyword>
<keyword evidence="2 5" id="KW-0812">Transmembrane</keyword>
<evidence type="ECO:0000256" key="2">
    <source>
        <dbReference type="ARBA" id="ARBA00022692"/>
    </source>
</evidence>
<feature type="transmembrane region" description="Helical" evidence="5">
    <location>
        <begin position="255"/>
        <end position="273"/>
    </location>
</feature>
<dbReference type="InterPro" id="IPR050638">
    <property type="entry name" value="AA-Vitamin_Transporters"/>
</dbReference>
<feature type="domain" description="EamA" evidence="7">
    <location>
        <begin position="142"/>
        <end position="272"/>
    </location>
</feature>
<feature type="transmembrane region" description="Helical" evidence="5">
    <location>
        <begin position="31"/>
        <end position="51"/>
    </location>
</feature>
<keyword evidence="9" id="KW-1185">Reference proteome</keyword>
<organism evidence="8 9">
    <name type="scientific">Paragemmobacter kunshanensis</name>
    <dbReference type="NCBI Taxonomy" id="2583234"/>
    <lineage>
        <taxon>Bacteria</taxon>
        <taxon>Pseudomonadati</taxon>
        <taxon>Pseudomonadota</taxon>
        <taxon>Alphaproteobacteria</taxon>
        <taxon>Rhodobacterales</taxon>
        <taxon>Paracoccaceae</taxon>
        <taxon>Paragemmobacter</taxon>
    </lineage>
</organism>
<feature type="chain" id="PRO_5026778461" evidence="6">
    <location>
        <begin position="16"/>
        <end position="283"/>
    </location>
</feature>
<dbReference type="SUPFAM" id="SSF103481">
    <property type="entry name" value="Multidrug resistance efflux transporter EmrE"/>
    <property type="match status" value="2"/>
</dbReference>
<keyword evidence="6" id="KW-0732">Signal</keyword>
<evidence type="ECO:0000256" key="3">
    <source>
        <dbReference type="ARBA" id="ARBA00022989"/>
    </source>
</evidence>
<dbReference type="InterPro" id="IPR000620">
    <property type="entry name" value="EamA_dom"/>
</dbReference>
<feature type="transmembrane region" description="Helical" evidence="5">
    <location>
        <begin position="166"/>
        <end position="188"/>
    </location>
</feature>
<dbReference type="GO" id="GO:0016020">
    <property type="term" value="C:membrane"/>
    <property type="evidence" value="ECO:0007669"/>
    <property type="project" value="UniProtKB-SubCell"/>
</dbReference>
<feature type="transmembrane region" description="Helical" evidence="5">
    <location>
        <begin position="230"/>
        <end position="249"/>
    </location>
</feature>
<comment type="caution">
    <text evidence="8">The sequence shown here is derived from an EMBL/GenBank/DDBJ whole genome shotgun (WGS) entry which is preliminary data.</text>
</comment>